<dbReference type="GO" id="GO:1990904">
    <property type="term" value="C:ribonucleoprotein complex"/>
    <property type="evidence" value="ECO:0007669"/>
    <property type="project" value="UniProtKB-KW"/>
</dbReference>
<keyword evidence="1" id="KW-0689">Ribosomal protein</keyword>
<gene>
    <name evidence="1" type="primary">RM35</name>
    <name evidence="1" type="ORF">TR100108</name>
</gene>
<dbReference type="EMBL" id="GEEE01004761">
    <property type="protein sequence ID" value="JAP58464.1"/>
    <property type="molecule type" value="Transcribed_RNA"/>
</dbReference>
<organism evidence="1">
    <name type="scientific">Schistocephalus solidus</name>
    <name type="common">Tapeworm</name>
    <dbReference type="NCBI Taxonomy" id="70667"/>
    <lineage>
        <taxon>Eukaryota</taxon>
        <taxon>Metazoa</taxon>
        <taxon>Spiralia</taxon>
        <taxon>Lophotrochozoa</taxon>
        <taxon>Platyhelminthes</taxon>
        <taxon>Cestoda</taxon>
        <taxon>Eucestoda</taxon>
        <taxon>Diphyllobothriidea</taxon>
        <taxon>Diphyllobothriidae</taxon>
        <taxon>Schistocephalus</taxon>
    </lineage>
</organism>
<keyword evidence="1" id="KW-0687">Ribonucleoprotein</keyword>
<accession>A0A0X3Q3E7</accession>
<dbReference type="GO" id="GO:0005840">
    <property type="term" value="C:ribosome"/>
    <property type="evidence" value="ECO:0007669"/>
    <property type="project" value="UniProtKB-KW"/>
</dbReference>
<dbReference type="GO" id="GO:0005739">
    <property type="term" value="C:mitochondrion"/>
    <property type="evidence" value="ECO:0007669"/>
    <property type="project" value="UniProtKB-SubCell"/>
</dbReference>
<dbReference type="PANTHER" id="PTHR15909:SF0">
    <property type="entry name" value="LARGE RIBOSOMAL SUBUNIT PROTEIN BL35M"/>
    <property type="match status" value="1"/>
</dbReference>
<sequence length="165" mass="19478">MLKQFFNLLSCELGANAAVSATSVAPLYSLPPIICSSLTRFVLKPFGVAPSRGIKSREVKRYWTEDGVRDPPLQDAVDRFKRLRWGAFIHARAGRRKHLYRKNPWVVAKKDEHILTNRATSFLVNNLVNRYWRRPQFYPQDIYEPYHKRTGVPWDYELHKKRFYP</sequence>
<protein>
    <submittedName>
        <fullName evidence="1">39S ribosomal protein L35</fullName>
    </submittedName>
</protein>
<evidence type="ECO:0000313" key="1">
    <source>
        <dbReference type="EMBL" id="JAP58464.1"/>
    </source>
</evidence>
<dbReference type="AlphaFoldDB" id="A0A0X3Q3E7"/>
<proteinExistence type="predicted"/>
<dbReference type="PANTHER" id="PTHR15909">
    <property type="entry name" value="39S RIBOSOMAL PROTEIN L35, MITOCHONDRIAL"/>
    <property type="match status" value="1"/>
</dbReference>
<name>A0A0X3Q3E7_SCHSO</name>
<reference evidence="1" key="1">
    <citation type="submission" date="2016-01" db="EMBL/GenBank/DDBJ databases">
        <title>Reference transcriptome for the parasite Schistocephalus solidus: insights into the molecular evolution of parasitism.</title>
        <authorList>
            <person name="Hebert F.O."/>
            <person name="Grambauer S."/>
            <person name="Barber I."/>
            <person name="Landry C.R."/>
            <person name="Aubin-Horth N."/>
        </authorList>
    </citation>
    <scope>NUCLEOTIDE SEQUENCE</scope>
</reference>
<dbReference type="InterPro" id="IPR019338">
    <property type="entry name" value="Ribosomal_bL35m"/>
</dbReference>